<dbReference type="Proteomes" id="UP000610746">
    <property type="component" value="Unassembled WGS sequence"/>
</dbReference>
<comment type="caution">
    <text evidence="2">The sequence shown here is derived from an EMBL/GenBank/DDBJ whole genome shotgun (WGS) entry which is preliminary data.</text>
</comment>
<dbReference type="Gene3D" id="2.40.160.60">
    <property type="entry name" value="Outer membrane protein transport protein (OMPP1/FadL/TodX)"/>
    <property type="match status" value="1"/>
</dbReference>
<evidence type="ECO:0000313" key="2">
    <source>
        <dbReference type="EMBL" id="NRS91542.1"/>
    </source>
</evidence>
<dbReference type="AlphaFoldDB" id="A0A8J8G7U7"/>
<feature type="signal peptide" evidence="1">
    <location>
        <begin position="1"/>
        <end position="19"/>
    </location>
</feature>
<evidence type="ECO:0000256" key="1">
    <source>
        <dbReference type="SAM" id="SignalP"/>
    </source>
</evidence>
<feature type="chain" id="PRO_5035274638" description="Long-subunit fatty acid transport protein" evidence="1">
    <location>
        <begin position="20"/>
        <end position="478"/>
    </location>
</feature>
<evidence type="ECO:0008006" key="4">
    <source>
        <dbReference type="Google" id="ProtNLM"/>
    </source>
</evidence>
<evidence type="ECO:0000313" key="3">
    <source>
        <dbReference type="Proteomes" id="UP000610746"/>
    </source>
</evidence>
<dbReference type="EMBL" id="JABSNO010000003">
    <property type="protein sequence ID" value="NRS91542.1"/>
    <property type="molecule type" value="Genomic_DNA"/>
</dbReference>
<organism evidence="2 3">
    <name type="scientific">Frigoriflavimonas asaccharolytica</name>
    <dbReference type="NCBI Taxonomy" id="2735899"/>
    <lineage>
        <taxon>Bacteria</taxon>
        <taxon>Pseudomonadati</taxon>
        <taxon>Bacteroidota</taxon>
        <taxon>Flavobacteriia</taxon>
        <taxon>Flavobacteriales</taxon>
        <taxon>Weeksellaceae</taxon>
        <taxon>Frigoriflavimonas</taxon>
    </lineage>
</organism>
<keyword evidence="1" id="KW-0732">Signal</keyword>
<reference evidence="2" key="1">
    <citation type="submission" date="2020-05" db="EMBL/GenBank/DDBJ databases">
        <title>Genomic Encyclopedia of Type Strains, Phase IV (KMG-V): Genome sequencing to study the core and pangenomes of soil and plant-associated prokaryotes.</title>
        <authorList>
            <person name="Whitman W."/>
        </authorList>
    </citation>
    <scope>NUCLEOTIDE SEQUENCE</scope>
    <source>
        <strain evidence="2">16F</strain>
    </source>
</reference>
<dbReference type="RefSeq" id="WP_173778166.1">
    <property type="nucleotide sequence ID" value="NZ_JABSNO010000003.1"/>
</dbReference>
<accession>A0A8J8G7U7</accession>
<keyword evidence="3" id="KW-1185">Reference proteome</keyword>
<gene>
    <name evidence="2" type="ORF">HNQ03_000609</name>
</gene>
<name>A0A8J8G7U7_9FLAO</name>
<dbReference type="SUPFAM" id="SSF56935">
    <property type="entry name" value="Porins"/>
    <property type="match status" value="1"/>
</dbReference>
<protein>
    <recommendedName>
        <fullName evidence="4">Long-subunit fatty acid transport protein</fullName>
    </recommendedName>
</protein>
<sequence>MLKKSLIICSISVAYFIHAQDASTITNTIDVYSNGAMQGSAKYNAMVGSTGALGGDGTSLLNNPAGLGVAISGSFSGTLVVDNYKNTSNLQGNSFGYKNTNTDGNFSGITTFQLLTESPWKFVNVGINYTSQNLDNYVETPGNSNIKLQKNLLDSNNNAVTGNLSYLRHAYNRTGNLSKLGIGVGANYDNRLYVGIGLNIHSAEVTQYDSAAFGLDLDNSVTNFDKQFTPFSESSSGFSANVGVIGKITNTLRLGAAIESPTFWNIQRVFSEYYEDNSGFISYENFTEDRTLTTPMKAILSASLVPTKNFAVNVDYTIGVTKSKYKNQGPAEQELNDFFKENSKNTSEIKVGAEYRIKALRLRGGYAYAANPFDEISLSAYNAAGIAGTASSDNLFLGSRNTIGAGIGYDWKSFFLDAAYQNINSKYDSPFLAGTVGTPSQIGTGYYSQDFDATNPVSAVSQVENKRNLFSLTLGWKF</sequence>
<proteinExistence type="predicted"/>